<feature type="domain" description="TRNA-binding" evidence="6">
    <location>
        <begin position="39"/>
        <end position="158"/>
    </location>
</feature>
<dbReference type="EMBL" id="UINC01051135">
    <property type="protein sequence ID" value="SVB64922.1"/>
    <property type="molecule type" value="Genomic_DNA"/>
</dbReference>
<gene>
    <name evidence="8" type="ORF">METZ01_LOCUS217776</name>
</gene>
<reference evidence="8" key="1">
    <citation type="submission" date="2018-05" db="EMBL/GenBank/DDBJ databases">
        <authorList>
            <person name="Lanie J.A."/>
            <person name="Ng W.-L."/>
            <person name="Kazmierczak K.M."/>
            <person name="Andrzejewski T.M."/>
            <person name="Davidsen T.M."/>
            <person name="Wayne K.J."/>
            <person name="Tettelin H."/>
            <person name="Glass J.I."/>
            <person name="Rusch D."/>
            <person name="Podicherti R."/>
            <person name="Tsui H.-C.T."/>
            <person name="Winkler M.E."/>
        </authorList>
    </citation>
    <scope>NUCLEOTIDE SEQUENCE</scope>
</reference>
<evidence type="ECO:0000313" key="8">
    <source>
        <dbReference type="EMBL" id="SVB64922.1"/>
    </source>
</evidence>
<dbReference type="GO" id="GO:0004826">
    <property type="term" value="F:phenylalanine-tRNA ligase activity"/>
    <property type="evidence" value="ECO:0007669"/>
    <property type="project" value="InterPro"/>
</dbReference>
<keyword evidence="4" id="KW-0820">tRNA-binding</keyword>
<evidence type="ECO:0000256" key="4">
    <source>
        <dbReference type="ARBA" id="ARBA00022555"/>
    </source>
</evidence>
<evidence type="ECO:0000256" key="2">
    <source>
        <dbReference type="ARBA" id="ARBA00017032"/>
    </source>
</evidence>
<dbReference type="GO" id="GO:0005524">
    <property type="term" value="F:ATP binding"/>
    <property type="evidence" value="ECO:0007669"/>
    <property type="project" value="InterPro"/>
</dbReference>
<organism evidence="8">
    <name type="scientific">marine metagenome</name>
    <dbReference type="NCBI Taxonomy" id="408172"/>
    <lineage>
        <taxon>unclassified sequences</taxon>
        <taxon>metagenomes</taxon>
        <taxon>ecological metagenomes</taxon>
    </lineage>
</organism>
<dbReference type="Gene3D" id="2.40.50.140">
    <property type="entry name" value="Nucleic acid-binding proteins"/>
    <property type="match status" value="1"/>
</dbReference>
<dbReference type="SUPFAM" id="SSF50249">
    <property type="entry name" value="Nucleic acid-binding proteins"/>
    <property type="match status" value="1"/>
</dbReference>
<dbReference type="PANTHER" id="PTHR10947">
    <property type="entry name" value="PHENYLALANYL-TRNA SYNTHETASE BETA CHAIN AND LEUCINE-RICH REPEAT-CONTAINING PROTEIN 47"/>
    <property type="match status" value="1"/>
</dbReference>
<dbReference type="SUPFAM" id="SSF56037">
    <property type="entry name" value="PheT/TilS domain"/>
    <property type="match status" value="1"/>
</dbReference>
<comment type="subcellular location">
    <subcellularLocation>
        <location evidence="1">Cytoplasm</location>
    </subcellularLocation>
</comment>
<dbReference type="SMART" id="SM00873">
    <property type="entry name" value="B3_4"/>
    <property type="match status" value="1"/>
</dbReference>
<dbReference type="PROSITE" id="PS50886">
    <property type="entry name" value="TRBD"/>
    <property type="match status" value="1"/>
</dbReference>
<dbReference type="AlphaFoldDB" id="A0A382FQM8"/>
<evidence type="ECO:0000256" key="3">
    <source>
        <dbReference type="ARBA" id="ARBA00022490"/>
    </source>
</evidence>
<dbReference type="InterPro" id="IPR020825">
    <property type="entry name" value="Phe-tRNA_synthase-like_B3/B4"/>
</dbReference>
<evidence type="ECO:0000259" key="6">
    <source>
        <dbReference type="PROSITE" id="PS50886"/>
    </source>
</evidence>
<dbReference type="InterPro" id="IPR005146">
    <property type="entry name" value="B3/B4_tRNA-bd"/>
</dbReference>
<evidence type="ECO:0000256" key="5">
    <source>
        <dbReference type="ARBA" id="ARBA00022884"/>
    </source>
</evidence>
<evidence type="ECO:0000256" key="1">
    <source>
        <dbReference type="ARBA" id="ARBA00004496"/>
    </source>
</evidence>
<dbReference type="InterPro" id="IPR004532">
    <property type="entry name" value="Phe-tRNA-ligase_IIc_bsu_bact"/>
</dbReference>
<dbReference type="InterPro" id="IPR005147">
    <property type="entry name" value="tRNA_synthase_B5-dom"/>
</dbReference>
<feature type="domain" description="B5" evidence="7">
    <location>
        <begin position="425"/>
        <end position="459"/>
    </location>
</feature>
<dbReference type="GO" id="GO:0000049">
    <property type="term" value="F:tRNA binding"/>
    <property type="evidence" value="ECO:0007669"/>
    <property type="project" value="UniProtKB-KW"/>
</dbReference>
<accession>A0A382FQM8</accession>
<dbReference type="NCBIfam" id="TIGR00472">
    <property type="entry name" value="pheT_bact"/>
    <property type="match status" value="1"/>
</dbReference>
<dbReference type="InterPro" id="IPR045060">
    <property type="entry name" value="Phe-tRNA-ligase_IIc_bsu"/>
</dbReference>
<protein>
    <recommendedName>
        <fullName evidence="2">Phenylalanine--tRNA ligase beta subunit</fullName>
    </recommendedName>
</protein>
<dbReference type="Gene3D" id="3.50.40.10">
    <property type="entry name" value="Phenylalanyl-trna Synthetase, Chain B, domain 3"/>
    <property type="match status" value="1"/>
</dbReference>
<dbReference type="CDD" id="cd02796">
    <property type="entry name" value="tRNA_bind_bactPheRS"/>
    <property type="match status" value="1"/>
</dbReference>
<dbReference type="Pfam" id="PF01588">
    <property type="entry name" value="tRNA_bind"/>
    <property type="match status" value="1"/>
</dbReference>
<keyword evidence="5" id="KW-0694">RNA-binding</keyword>
<dbReference type="PANTHER" id="PTHR10947:SF0">
    <property type="entry name" value="PHENYLALANINE--TRNA LIGASE BETA SUBUNIT"/>
    <property type="match status" value="1"/>
</dbReference>
<dbReference type="GO" id="GO:0000287">
    <property type="term" value="F:magnesium ion binding"/>
    <property type="evidence" value="ECO:0007669"/>
    <property type="project" value="InterPro"/>
</dbReference>
<sequence>MRLPLSWLKEFNETDLSIEALANLLTRAGLEVETIDRIGIYSDSIVVGEISEVRPIPETNGLHEVDLLLGSDRQGTAVTGAPNITPDSKGSRVPVALAGAILLDSKSDNFALTTIKTREFRGVKSSIVLCSEMELGLSEDHTGVLLLEDSAEAGALARDLVEIPEDCSADVVFDIDILPNYGRCLSIIGIAREVAALTRTRFKLEIKAEHIPSDPEAFKVSIENPDLSPRYSGLVLEDVKVEPSPRWMQRRLALAGVSAINNLVDVTNYVMIEMGQPMHAFDLDKLPAEEISVRAARKGETLYTLDQEPADKEEDREAPRELDASTLLITSGDQPIAVAGVIGGLDSEISKDTGKVLLESANFNFISIRKAMSKLKLKTDASTRFSRQVDPAQTVTAIQRAVHLLQEIGGAKPAGSIADCYPQPEENRSITIQNSDISRTLGVDLTDEDITSALERLGF</sequence>
<dbReference type="InterPro" id="IPR012340">
    <property type="entry name" value="NA-bd_OB-fold"/>
</dbReference>
<dbReference type="Gene3D" id="3.30.56.10">
    <property type="match status" value="1"/>
</dbReference>
<dbReference type="PROSITE" id="PS51483">
    <property type="entry name" value="B5"/>
    <property type="match status" value="1"/>
</dbReference>
<proteinExistence type="predicted"/>
<dbReference type="InterPro" id="IPR033714">
    <property type="entry name" value="tRNA_bind_bactPheRS"/>
</dbReference>
<dbReference type="GO" id="GO:0006432">
    <property type="term" value="P:phenylalanyl-tRNA aminoacylation"/>
    <property type="evidence" value="ECO:0007669"/>
    <property type="project" value="InterPro"/>
</dbReference>
<evidence type="ECO:0000259" key="7">
    <source>
        <dbReference type="PROSITE" id="PS51483"/>
    </source>
</evidence>
<dbReference type="InterPro" id="IPR002547">
    <property type="entry name" value="tRNA-bd_dom"/>
</dbReference>
<name>A0A382FQM8_9ZZZZ</name>
<dbReference type="Pfam" id="PF03483">
    <property type="entry name" value="B3_4"/>
    <property type="match status" value="1"/>
</dbReference>
<dbReference type="GO" id="GO:0009328">
    <property type="term" value="C:phenylalanine-tRNA ligase complex"/>
    <property type="evidence" value="ECO:0007669"/>
    <property type="project" value="TreeGrafter"/>
</dbReference>
<keyword evidence="3" id="KW-0963">Cytoplasm</keyword>